<keyword evidence="5" id="KW-1185">Reference proteome</keyword>
<evidence type="ECO:0000313" key="4">
    <source>
        <dbReference type="EMBL" id="MBB5433690.1"/>
    </source>
</evidence>
<dbReference type="Pfam" id="PF13424">
    <property type="entry name" value="TPR_12"/>
    <property type="match status" value="2"/>
</dbReference>
<dbReference type="Gene3D" id="3.40.50.300">
    <property type="entry name" value="P-loop containing nucleotide triphosphate hydrolases"/>
    <property type="match status" value="1"/>
</dbReference>
<dbReference type="GO" id="GO:0003677">
    <property type="term" value="F:DNA binding"/>
    <property type="evidence" value="ECO:0007669"/>
    <property type="project" value="UniProtKB-KW"/>
</dbReference>
<keyword evidence="1" id="KW-0805">Transcription regulation</keyword>
<keyword evidence="4" id="KW-0238">DNA-binding</keyword>
<dbReference type="PRINTS" id="PR00364">
    <property type="entry name" value="DISEASERSIST"/>
</dbReference>
<keyword evidence="2" id="KW-0804">Transcription</keyword>
<dbReference type="AlphaFoldDB" id="A0A7W8VF34"/>
<organism evidence="4 5">
    <name type="scientific">Nocardiopsis composta</name>
    <dbReference type="NCBI Taxonomy" id="157465"/>
    <lineage>
        <taxon>Bacteria</taxon>
        <taxon>Bacillati</taxon>
        <taxon>Actinomycetota</taxon>
        <taxon>Actinomycetes</taxon>
        <taxon>Streptosporangiales</taxon>
        <taxon>Nocardiopsidaceae</taxon>
        <taxon>Nocardiopsis</taxon>
    </lineage>
</organism>
<dbReference type="Pfam" id="PF13374">
    <property type="entry name" value="TPR_10"/>
    <property type="match status" value="2"/>
</dbReference>
<dbReference type="PANTHER" id="PTHR35807:SF1">
    <property type="entry name" value="TRANSCRIPTIONAL REGULATOR REDD"/>
    <property type="match status" value="1"/>
</dbReference>
<proteinExistence type="predicted"/>
<dbReference type="PANTHER" id="PTHR35807">
    <property type="entry name" value="TRANSCRIPTIONAL REGULATOR REDD-RELATED"/>
    <property type="match status" value="1"/>
</dbReference>
<evidence type="ECO:0000256" key="1">
    <source>
        <dbReference type="ARBA" id="ARBA00023015"/>
    </source>
</evidence>
<dbReference type="InterPro" id="IPR027417">
    <property type="entry name" value="P-loop_NTPase"/>
</dbReference>
<dbReference type="InterPro" id="IPR042197">
    <property type="entry name" value="Apaf_helical"/>
</dbReference>
<dbReference type="Pfam" id="PF03704">
    <property type="entry name" value="BTAD"/>
    <property type="match status" value="1"/>
</dbReference>
<dbReference type="GO" id="GO:0043531">
    <property type="term" value="F:ADP binding"/>
    <property type="evidence" value="ECO:0007669"/>
    <property type="project" value="InterPro"/>
</dbReference>
<dbReference type="SUPFAM" id="SSF48452">
    <property type="entry name" value="TPR-like"/>
    <property type="match status" value="3"/>
</dbReference>
<reference evidence="4 5" key="1">
    <citation type="submission" date="2020-08" db="EMBL/GenBank/DDBJ databases">
        <title>Sequencing the genomes of 1000 actinobacteria strains.</title>
        <authorList>
            <person name="Klenk H.-P."/>
        </authorList>
    </citation>
    <scope>NUCLEOTIDE SEQUENCE [LARGE SCALE GENOMIC DNA]</scope>
    <source>
        <strain evidence="4 5">DSM 44551</strain>
    </source>
</reference>
<evidence type="ECO:0000313" key="5">
    <source>
        <dbReference type="Proteomes" id="UP000572635"/>
    </source>
</evidence>
<dbReference type="SMART" id="SM00028">
    <property type="entry name" value="TPR"/>
    <property type="match status" value="6"/>
</dbReference>
<dbReference type="CDD" id="cd15831">
    <property type="entry name" value="BTAD"/>
    <property type="match status" value="1"/>
</dbReference>
<dbReference type="SMART" id="SM01043">
    <property type="entry name" value="BTAD"/>
    <property type="match status" value="1"/>
</dbReference>
<dbReference type="SUPFAM" id="SSF52540">
    <property type="entry name" value="P-loop containing nucleoside triphosphate hydrolases"/>
    <property type="match status" value="1"/>
</dbReference>
<dbReference type="InterPro" id="IPR036388">
    <property type="entry name" value="WH-like_DNA-bd_sf"/>
</dbReference>
<evidence type="ECO:0000259" key="3">
    <source>
        <dbReference type="SMART" id="SM01043"/>
    </source>
</evidence>
<comment type="caution">
    <text evidence="4">The sequence shown here is derived from an EMBL/GenBank/DDBJ whole genome shotgun (WGS) entry which is preliminary data.</text>
</comment>
<feature type="domain" description="Bacterial transcriptional activator" evidence="3">
    <location>
        <begin position="76"/>
        <end position="218"/>
    </location>
</feature>
<dbReference type="Proteomes" id="UP000572635">
    <property type="component" value="Unassembled WGS sequence"/>
</dbReference>
<accession>A0A7W8VF34</accession>
<dbReference type="EMBL" id="JACHDB010000001">
    <property type="protein sequence ID" value="MBB5433690.1"/>
    <property type="molecule type" value="Genomic_DNA"/>
</dbReference>
<dbReference type="Gene3D" id="1.10.8.430">
    <property type="entry name" value="Helical domain of apoptotic protease-activating factors"/>
    <property type="match status" value="1"/>
</dbReference>
<evidence type="ECO:0000256" key="2">
    <source>
        <dbReference type="ARBA" id="ARBA00023163"/>
    </source>
</evidence>
<name>A0A7W8VF34_9ACTN</name>
<dbReference type="InterPro" id="IPR016032">
    <property type="entry name" value="Sig_transdc_resp-reg_C-effctor"/>
</dbReference>
<dbReference type="GO" id="GO:0006355">
    <property type="term" value="P:regulation of DNA-templated transcription"/>
    <property type="evidence" value="ECO:0007669"/>
    <property type="project" value="InterPro"/>
</dbReference>
<dbReference type="Gene3D" id="1.25.40.10">
    <property type="entry name" value="Tetratricopeptide repeat domain"/>
    <property type="match status" value="3"/>
</dbReference>
<dbReference type="RefSeq" id="WP_312893707.1">
    <property type="nucleotide sequence ID" value="NZ_BAAAJD010000075.1"/>
</dbReference>
<dbReference type="InterPro" id="IPR051677">
    <property type="entry name" value="AfsR-DnrI-RedD_regulator"/>
</dbReference>
<dbReference type="Gene3D" id="1.10.10.10">
    <property type="entry name" value="Winged helix-like DNA-binding domain superfamily/Winged helix DNA-binding domain"/>
    <property type="match status" value="1"/>
</dbReference>
<dbReference type="InterPro" id="IPR011990">
    <property type="entry name" value="TPR-like_helical_dom_sf"/>
</dbReference>
<dbReference type="InterPro" id="IPR005158">
    <property type="entry name" value="BTAD"/>
</dbReference>
<dbReference type="InterPro" id="IPR019734">
    <property type="entry name" value="TPR_rpt"/>
</dbReference>
<sequence>MPVGGPRQRCVLGALLVDVGKEVPIDRLISYLWGDDPPRTARSVVQVQVSHLRRAFPGTIVTTPGGYLADVDPLRVDLHRFRAHVARAQAEADPAEAIADWDRALECWRGRPFSGTGSERLWYALGQPLLEERWAAVVAWAECAFELRRHADVVTRLTPLVREEPLRERLRYLLISSLYRSGQRAAALAAYEDNRRHLAEELGVDPSPELVELHQRILTDTEGAPEAAPRASALEDTAPQQVLQVDTAAWSPRNDLPRDIPDFTGRQEDLGRLLAAGEQGADVHVVTGPGGVGKTALAVRAAHRLADRYPDGQLFIDLYGYSPDQEPLRPEAALGALLRATGVPPEVVPDSLEERSALWRARLAGRRVLVVLDNAAGYAQVAALLTAGPGSLTLVTTRNDLPGLGGAGYVSLGMLGEDESMQLLGTVLGAERVEREQDAAVEVVRQCGGLPLALRIVTGRMLSRPRWTFAHVAQRLSEQQRRFRELQVEGQSVEAVFELSYLSLSPEQQRCFCLLGMMIGGSVDLFGAAALLDMEAPDADDLLQELVSVCLLDEPGADHYRFHDLIGVYARHKAKSALPEKETDAARWRLAEYYLGTANRASDFLGPRAHEYEVSVEKKSRYENEITERNQAVSWFDIHQDNLASVVDFFASVRAGEHAWQIADSVWLYYASHGRTELLLATQEKALEVSRRQGNERGSAVTLVGLGIAQFMAGRFNLALDLLNDAREILDRMGDHRGLIRVDANLAMIYERLGRYTEALASLERVMSFVEGSDDRRLVLLQTLNIGAVKQVIGDYDAAITAGRTVLGATEEDIGEELRSPALRVIGESSAGLGDHEAAVRYLEEAVAVARESGNHSDEIYALNGLAIALRGAGRYGDAVDAHQGAYDLGRKAGVRNADAEILTELGRTLALMGRREEARTAQEKALRIARERKERYPEARALLGLGLLDREEGAAATAEDRLTAAAALLGELGVPEAAEARTALDG</sequence>
<dbReference type="SUPFAM" id="SSF46894">
    <property type="entry name" value="C-terminal effector domain of the bipartite response regulators"/>
    <property type="match status" value="1"/>
</dbReference>
<protein>
    <submittedName>
        <fullName evidence="4">DNA-binding SARP family transcriptional activator/Flp pilus assembly protein TadD</fullName>
    </submittedName>
</protein>
<gene>
    <name evidence="4" type="ORF">HDA36_003774</name>
</gene>